<evidence type="ECO:0000256" key="4">
    <source>
        <dbReference type="RuleBase" id="RU000304"/>
    </source>
</evidence>
<dbReference type="GO" id="GO:0004674">
    <property type="term" value="F:protein serine/threonine kinase activity"/>
    <property type="evidence" value="ECO:0007669"/>
    <property type="project" value="UniProtKB-KW"/>
</dbReference>
<dbReference type="InterPro" id="IPR008271">
    <property type="entry name" value="Ser/Thr_kinase_AS"/>
</dbReference>
<dbReference type="HOGENOM" id="CLU_000288_63_0_1"/>
<dbReference type="STRING" id="590646.G3B397"/>
<dbReference type="InterPro" id="IPR011009">
    <property type="entry name" value="Kinase-like_dom_sf"/>
</dbReference>
<evidence type="ECO:0000313" key="6">
    <source>
        <dbReference type="EMBL" id="EGV64116.1"/>
    </source>
</evidence>
<dbReference type="Pfam" id="PF00069">
    <property type="entry name" value="Pkinase"/>
    <property type="match status" value="1"/>
</dbReference>
<evidence type="ECO:0000313" key="7">
    <source>
        <dbReference type="Proteomes" id="UP000000707"/>
    </source>
</evidence>
<sequence>MTEQSSWPPKEATNKRRNSYIKFDSPCNYTVSKKALGEGSYSTVFECKNIKTSRHYAAKRYTKKLVYGIEDMLQNEFSVLKAISQSHKNLLSLVDYFETEQFFFLVTDLAKGGELFDRIITGANERLAEFEAVKVTKQLVDTIEFLHSKNIIHRDIKAENILFQTKTSTNILLADFGSARVLSSSEKLYNRCGTLSYMAPQTLNKSGYSFEADMWAVGVLVYFMLCGYMPFDCETDEETMEAITKGDYMFEPTSYWNHISSAAKDFIRQCFQLDPDKRMTAEEANTHPFVSPLTSKSSYSSYLNLNSLASNTPSSIFTSSASNLSLANKLKESLQNLQNIQRDPRASYTLSRTSSDFGDEKLKGAMCESPNIISKFSTPVASTAVSRAASVEQITSSVPKLSVDQKHAPTTFYI</sequence>
<dbReference type="InterPro" id="IPR017441">
    <property type="entry name" value="Protein_kinase_ATP_BS"/>
</dbReference>
<dbReference type="PROSITE" id="PS50011">
    <property type="entry name" value="PROTEIN_KINASE_DOM"/>
    <property type="match status" value="1"/>
</dbReference>
<proteinExistence type="inferred from homology"/>
<dbReference type="PANTHER" id="PTHR24347">
    <property type="entry name" value="SERINE/THREONINE-PROTEIN KINASE"/>
    <property type="match status" value="1"/>
</dbReference>
<dbReference type="CDD" id="cd05117">
    <property type="entry name" value="STKc_CAMK"/>
    <property type="match status" value="1"/>
</dbReference>
<dbReference type="SUPFAM" id="SSF56112">
    <property type="entry name" value="Protein kinase-like (PK-like)"/>
    <property type="match status" value="1"/>
</dbReference>
<dbReference type="SMART" id="SM00220">
    <property type="entry name" value="S_TKc"/>
    <property type="match status" value="1"/>
</dbReference>
<dbReference type="eggNOG" id="KOG0032">
    <property type="taxonomic scope" value="Eukaryota"/>
</dbReference>
<dbReference type="Gene3D" id="3.30.200.20">
    <property type="entry name" value="Phosphorylase Kinase, domain 1"/>
    <property type="match status" value="1"/>
</dbReference>
<reference evidence="6 7" key="1">
    <citation type="journal article" date="2011" name="Proc. Natl. Acad. Sci. U.S.A.">
        <title>Comparative genomics of xylose-fermenting fungi for enhanced biofuel production.</title>
        <authorList>
            <person name="Wohlbach D.J."/>
            <person name="Kuo A."/>
            <person name="Sato T.K."/>
            <person name="Potts K.M."/>
            <person name="Salamov A.A."/>
            <person name="LaButti K.M."/>
            <person name="Sun H."/>
            <person name="Clum A."/>
            <person name="Pangilinan J.L."/>
            <person name="Lindquist E.A."/>
            <person name="Lucas S."/>
            <person name="Lapidus A."/>
            <person name="Jin M."/>
            <person name="Gunawan C."/>
            <person name="Balan V."/>
            <person name="Dale B.E."/>
            <person name="Jeffries T.W."/>
            <person name="Zinkel R."/>
            <person name="Barry K.W."/>
            <person name="Grigoriev I.V."/>
            <person name="Gasch A.P."/>
        </authorList>
    </citation>
    <scope>NUCLEOTIDE SEQUENCE [LARGE SCALE GENOMIC DNA]</scope>
    <source>
        <strain evidence="7">ATCC 10573 / BCRC 21748 / CBS 615 / JCM 9827 / NBRC 10315 / NRRL Y-1498 / VKM Y-70</strain>
    </source>
</reference>
<keyword evidence="1 3" id="KW-0547">Nucleotide-binding</keyword>
<dbReference type="GeneID" id="18247286"/>
<dbReference type="FunFam" id="1.10.510.10:FF:000571">
    <property type="entry name" value="Maternal embryonic leucine zipper kinase"/>
    <property type="match status" value="1"/>
</dbReference>
<dbReference type="InterPro" id="IPR000719">
    <property type="entry name" value="Prot_kinase_dom"/>
</dbReference>
<evidence type="ECO:0000256" key="3">
    <source>
        <dbReference type="PROSITE-ProRule" id="PRU10141"/>
    </source>
</evidence>
<dbReference type="PROSITE" id="PS00108">
    <property type="entry name" value="PROTEIN_KINASE_ST"/>
    <property type="match status" value="1"/>
</dbReference>
<evidence type="ECO:0000256" key="1">
    <source>
        <dbReference type="ARBA" id="ARBA00022741"/>
    </source>
</evidence>
<comment type="similarity">
    <text evidence="4">Belongs to the protein kinase superfamily.</text>
</comment>
<dbReference type="KEGG" id="cten:18247286"/>
<name>G3B397_CANTC</name>
<keyword evidence="6" id="KW-0808">Transferase</keyword>
<gene>
    <name evidence="6" type="ORF">CANTEDRAFT_114144</name>
</gene>
<dbReference type="Proteomes" id="UP000000707">
    <property type="component" value="Unassembled WGS sequence"/>
</dbReference>
<feature type="binding site" evidence="3">
    <location>
        <position position="59"/>
    </location>
    <ligand>
        <name>ATP</name>
        <dbReference type="ChEBI" id="CHEBI:30616"/>
    </ligand>
</feature>
<dbReference type="PROSITE" id="PS00107">
    <property type="entry name" value="PROTEIN_KINASE_ATP"/>
    <property type="match status" value="1"/>
</dbReference>
<dbReference type="EMBL" id="GL996521">
    <property type="protein sequence ID" value="EGV64116.1"/>
    <property type="molecule type" value="Genomic_DNA"/>
</dbReference>
<dbReference type="GO" id="GO:0005524">
    <property type="term" value="F:ATP binding"/>
    <property type="evidence" value="ECO:0007669"/>
    <property type="project" value="UniProtKB-UniRule"/>
</dbReference>
<keyword evidence="2 3" id="KW-0067">ATP-binding</keyword>
<keyword evidence="4" id="KW-0723">Serine/threonine-protein kinase</keyword>
<feature type="domain" description="Protein kinase" evidence="5">
    <location>
        <begin position="30"/>
        <end position="290"/>
    </location>
</feature>
<dbReference type="OrthoDB" id="40902at2759"/>
<accession>G3B397</accession>
<dbReference type="GO" id="GO:0030447">
    <property type="term" value="P:filamentous growth"/>
    <property type="evidence" value="ECO:0007669"/>
    <property type="project" value="UniProtKB-ARBA"/>
</dbReference>
<evidence type="ECO:0000256" key="2">
    <source>
        <dbReference type="ARBA" id="ARBA00022840"/>
    </source>
</evidence>
<keyword evidence="7" id="KW-1185">Reference proteome</keyword>
<evidence type="ECO:0000259" key="5">
    <source>
        <dbReference type="PROSITE" id="PS50011"/>
    </source>
</evidence>
<dbReference type="AlphaFoldDB" id="G3B397"/>
<keyword evidence="6" id="KW-0418">Kinase</keyword>
<dbReference type="Gene3D" id="1.10.510.10">
    <property type="entry name" value="Transferase(Phosphotransferase) domain 1"/>
    <property type="match status" value="1"/>
</dbReference>
<organism evidence="7">
    <name type="scientific">Candida tenuis (strain ATCC 10573 / BCRC 21748 / CBS 615 / JCM 9827 / NBRC 10315 / NRRL Y-1498 / VKM Y-70)</name>
    <name type="common">Yeast</name>
    <name type="synonym">Yamadazyma tenuis</name>
    <dbReference type="NCBI Taxonomy" id="590646"/>
    <lineage>
        <taxon>Eukaryota</taxon>
        <taxon>Fungi</taxon>
        <taxon>Dikarya</taxon>
        <taxon>Ascomycota</taxon>
        <taxon>Saccharomycotina</taxon>
        <taxon>Pichiomycetes</taxon>
        <taxon>Debaryomycetaceae</taxon>
        <taxon>Yamadazyma</taxon>
    </lineage>
</organism>
<protein>
    <submittedName>
        <fullName evidence="6">Kinase-like protein</fullName>
    </submittedName>
</protein>